<dbReference type="GO" id="GO:0006508">
    <property type="term" value="P:proteolysis"/>
    <property type="evidence" value="ECO:0007669"/>
    <property type="project" value="InterPro"/>
</dbReference>
<organism evidence="2 3">
    <name type="scientific">Steinernema carpocapsae</name>
    <name type="common">Entomopathogenic nematode</name>
    <dbReference type="NCBI Taxonomy" id="34508"/>
    <lineage>
        <taxon>Eukaryota</taxon>
        <taxon>Metazoa</taxon>
        <taxon>Ecdysozoa</taxon>
        <taxon>Nematoda</taxon>
        <taxon>Chromadorea</taxon>
        <taxon>Rhabditida</taxon>
        <taxon>Tylenchina</taxon>
        <taxon>Panagrolaimomorpha</taxon>
        <taxon>Strongyloidoidea</taxon>
        <taxon>Steinernematidae</taxon>
        <taxon>Steinernema</taxon>
    </lineage>
</organism>
<protein>
    <recommendedName>
        <fullName evidence="1">Peptidase S1 domain-containing protein</fullName>
    </recommendedName>
</protein>
<reference evidence="2 3" key="2">
    <citation type="journal article" date="2019" name="G3 (Bethesda)">
        <title>Hybrid Assembly of the Genome of the Entomopathogenic Nematode Steinernema carpocapsae Identifies the X-Chromosome.</title>
        <authorList>
            <person name="Serra L."/>
            <person name="Macchietto M."/>
            <person name="Macias-Munoz A."/>
            <person name="McGill C.J."/>
            <person name="Rodriguez I.M."/>
            <person name="Rodriguez B."/>
            <person name="Murad R."/>
            <person name="Mortazavi A."/>
        </authorList>
    </citation>
    <scope>NUCLEOTIDE SEQUENCE [LARGE SCALE GENOMIC DNA]</scope>
    <source>
        <strain evidence="2 3">ALL</strain>
    </source>
</reference>
<proteinExistence type="predicted"/>
<accession>A0A4U5MR34</accession>
<dbReference type="Pfam" id="PF00089">
    <property type="entry name" value="Trypsin"/>
    <property type="match status" value="1"/>
</dbReference>
<dbReference type="AlphaFoldDB" id="A0A4U5MR34"/>
<reference evidence="2 3" key="1">
    <citation type="journal article" date="2015" name="Genome Biol.">
        <title>Comparative genomics of Steinernema reveals deeply conserved gene regulatory networks.</title>
        <authorList>
            <person name="Dillman A.R."/>
            <person name="Macchietto M."/>
            <person name="Porter C.F."/>
            <person name="Rogers A."/>
            <person name="Williams B."/>
            <person name="Antoshechkin I."/>
            <person name="Lee M.M."/>
            <person name="Goodwin Z."/>
            <person name="Lu X."/>
            <person name="Lewis E.E."/>
            <person name="Goodrich-Blair H."/>
            <person name="Stock S.P."/>
            <person name="Adams B.J."/>
            <person name="Sternberg P.W."/>
            <person name="Mortazavi A."/>
        </authorList>
    </citation>
    <scope>NUCLEOTIDE SEQUENCE [LARGE SCALE GENOMIC DNA]</scope>
    <source>
        <strain evidence="2 3">ALL</strain>
    </source>
</reference>
<name>A0A4U5MR34_STECR</name>
<evidence type="ECO:0000259" key="1">
    <source>
        <dbReference type="Pfam" id="PF00089"/>
    </source>
</evidence>
<dbReference type="Gene3D" id="2.40.10.10">
    <property type="entry name" value="Trypsin-like serine proteases"/>
    <property type="match status" value="1"/>
</dbReference>
<gene>
    <name evidence="2" type="ORF">L596_019325</name>
</gene>
<dbReference type="Proteomes" id="UP000298663">
    <property type="component" value="Unassembled WGS sequence"/>
</dbReference>
<dbReference type="SUPFAM" id="SSF50494">
    <property type="entry name" value="Trypsin-like serine proteases"/>
    <property type="match status" value="1"/>
</dbReference>
<dbReference type="InterPro" id="IPR043504">
    <property type="entry name" value="Peptidase_S1_PA_chymotrypsin"/>
</dbReference>
<sequence length="126" mass="14456">MPSSLNRPFDLSDKFIKTIKVRPLSWSAESVEVGHGKKFRKKLNDKKEYALLRTQEAVLVNDECREYWGDDHRPAHMCTSAHKGKLKQGFFKGDSGGPLLQVIKTEYYAVAIASFNEPKKWPRCVE</sequence>
<dbReference type="InterPro" id="IPR001254">
    <property type="entry name" value="Trypsin_dom"/>
</dbReference>
<evidence type="ECO:0000313" key="2">
    <source>
        <dbReference type="EMBL" id="TKR71783.1"/>
    </source>
</evidence>
<dbReference type="InterPro" id="IPR009003">
    <property type="entry name" value="Peptidase_S1_PA"/>
</dbReference>
<evidence type="ECO:0000313" key="3">
    <source>
        <dbReference type="Proteomes" id="UP000298663"/>
    </source>
</evidence>
<comment type="caution">
    <text evidence="2">The sequence shown here is derived from an EMBL/GenBank/DDBJ whole genome shotgun (WGS) entry which is preliminary data.</text>
</comment>
<dbReference type="EMBL" id="AZBU02000006">
    <property type="protein sequence ID" value="TKR71783.1"/>
    <property type="molecule type" value="Genomic_DNA"/>
</dbReference>
<dbReference type="GO" id="GO:0004252">
    <property type="term" value="F:serine-type endopeptidase activity"/>
    <property type="evidence" value="ECO:0007669"/>
    <property type="project" value="InterPro"/>
</dbReference>
<keyword evidence="3" id="KW-1185">Reference proteome</keyword>
<feature type="domain" description="Peptidase S1" evidence="1">
    <location>
        <begin position="29"/>
        <end position="118"/>
    </location>
</feature>